<reference evidence="1" key="2">
    <citation type="submission" date="2020-05" db="EMBL/GenBank/DDBJ databases">
        <authorList>
            <person name="Kim H.-S."/>
            <person name="Proctor R.H."/>
            <person name="Brown D.W."/>
        </authorList>
    </citation>
    <scope>NUCLEOTIDE SEQUENCE</scope>
    <source>
        <strain evidence="1">NRRL 20472</strain>
    </source>
</reference>
<protein>
    <submittedName>
        <fullName evidence="1">Uncharacterized protein</fullName>
    </submittedName>
</protein>
<dbReference type="AlphaFoldDB" id="A0A8H4U1E6"/>
<evidence type="ECO:0000313" key="1">
    <source>
        <dbReference type="EMBL" id="KAF4967690.1"/>
    </source>
</evidence>
<proteinExistence type="predicted"/>
<organism evidence="1 2">
    <name type="scientific">Fusarium sarcochroum</name>
    <dbReference type="NCBI Taxonomy" id="1208366"/>
    <lineage>
        <taxon>Eukaryota</taxon>
        <taxon>Fungi</taxon>
        <taxon>Dikarya</taxon>
        <taxon>Ascomycota</taxon>
        <taxon>Pezizomycotina</taxon>
        <taxon>Sordariomycetes</taxon>
        <taxon>Hypocreomycetidae</taxon>
        <taxon>Hypocreales</taxon>
        <taxon>Nectriaceae</taxon>
        <taxon>Fusarium</taxon>
        <taxon>Fusarium lateritium species complex</taxon>
    </lineage>
</organism>
<evidence type="ECO:0000313" key="2">
    <source>
        <dbReference type="Proteomes" id="UP000622797"/>
    </source>
</evidence>
<name>A0A8H4U1E6_9HYPO</name>
<dbReference type="EMBL" id="JABEXW010000225">
    <property type="protein sequence ID" value="KAF4967690.1"/>
    <property type="molecule type" value="Genomic_DNA"/>
</dbReference>
<dbReference type="Proteomes" id="UP000622797">
    <property type="component" value="Unassembled WGS sequence"/>
</dbReference>
<reference evidence="1" key="1">
    <citation type="journal article" date="2020" name="BMC Genomics">
        <title>Correction to: Identification and distribution of gene clusters required for synthesis of sphingolipid metabolism inhibitors in diverse species of the filamentous fungus Fusarium.</title>
        <authorList>
            <person name="Kim H.S."/>
            <person name="Lohmar J.M."/>
            <person name="Busman M."/>
            <person name="Brown D.W."/>
            <person name="Naumann T.A."/>
            <person name="Divon H.H."/>
            <person name="Lysoe E."/>
            <person name="Uhlig S."/>
            <person name="Proctor R.H."/>
        </authorList>
    </citation>
    <scope>NUCLEOTIDE SEQUENCE</scope>
    <source>
        <strain evidence="1">NRRL 20472</strain>
    </source>
</reference>
<accession>A0A8H4U1E6</accession>
<dbReference type="OrthoDB" id="5104305at2759"/>
<gene>
    <name evidence="1" type="ORF">FSARC_4750</name>
</gene>
<comment type="caution">
    <text evidence="1">The sequence shown here is derived from an EMBL/GenBank/DDBJ whole genome shotgun (WGS) entry which is preliminary data.</text>
</comment>
<keyword evidence="2" id="KW-1185">Reference proteome</keyword>
<sequence length="292" mass="34415">MTPQTSFLSLPTEIRDMIYDYALEDVEFTNALTSKSAYTPESLPLLYVDETISRELQPRLYKNHAMVIPLQEPSRYTIGNWKFTPHVTECSRMMKQRSKTLTIEMCQTTKSLYADSSLDEDGEPKEPYEFWEGDGGDAFAKRLIGELLDLKSELPSIGTIKFVFWDGSWFAYDHHWEEPLKKLQKEWPEIFLDVEYNLFDYSDPDAGDGGSNDIQQWHEWEQRTEHAWFAANNFKEVNHRKGDFKGHQIDIEAWDDEDFIYLNSREREDALRYFDVEVRPMFVKTECLYDCA</sequence>